<evidence type="ECO:0000313" key="8">
    <source>
        <dbReference type="EMBL" id="CAF3911745.1"/>
    </source>
</evidence>
<feature type="region of interest" description="Disordered" evidence="5">
    <location>
        <begin position="1"/>
        <end position="24"/>
    </location>
</feature>
<sequence>MPSKTKTKANTKSKPNTIRTINRTNQSQVEVQYVEENLDKQPSKRRTQKQLVELSLSPHLKTSSTINISIDTDESNQDESTDDEQEERNLNTLKSEVWQYATRLNNGKAKCNKCDREISCKDHSTTGIRRHLYHCMKIPSFTRHINASSTSSIGRDMTQRLNELVYKCIIEDGRTFGDFRKPGISHLLEQIVPGNYYYRINS</sequence>
<evidence type="ECO:0000313" key="9">
    <source>
        <dbReference type="Proteomes" id="UP000663887"/>
    </source>
</evidence>
<dbReference type="SMART" id="SM00614">
    <property type="entry name" value="ZnF_BED"/>
    <property type="match status" value="1"/>
</dbReference>
<protein>
    <recommendedName>
        <fullName evidence="6">BED-type domain-containing protein</fullName>
    </recommendedName>
</protein>
<proteinExistence type="predicted"/>
<feature type="domain" description="BED-type" evidence="6">
    <location>
        <begin position="92"/>
        <end position="151"/>
    </location>
</feature>
<evidence type="ECO:0000256" key="1">
    <source>
        <dbReference type="ARBA" id="ARBA00022723"/>
    </source>
</evidence>
<dbReference type="Pfam" id="PF02892">
    <property type="entry name" value="zf-BED"/>
    <property type="match status" value="1"/>
</dbReference>
<dbReference type="Proteomes" id="UP000663842">
    <property type="component" value="Unassembled WGS sequence"/>
</dbReference>
<dbReference type="GO" id="GO:0008270">
    <property type="term" value="F:zinc ion binding"/>
    <property type="evidence" value="ECO:0007669"/>
    <property type="project" value="UniProtKB-KW"/>
</dbReference>
<reference evidence="7" key="1">
    <citation type="submission" date="2021-02" db="EMBL/GenBank/DDBJ databases">
        <authorList>
            <person name="Nowell W R."/>
        </authorList>
    </citation>
    <scope>NUCLEOTIDE SEQUENCE</scope>
</reference>
<name>A0A816MUW8_9BILA</name>
<dbReference type="AlphaFoldDB" id="A0A816MUW8"/>
<keyword evidence="1" id="KW-0479">Metal-binding</keyword>
<dbReference type="EMBL" id="CAJOBF010001091">
    <property type="protein sequence ID" value="CAF3911745.1"/>
    <property type="molecule type" value="Genomic_DNA"/>
</dbReference>
<organism evidence="7 9">
    <name type="scientific">Rotaria magnacalcarata</name>
    <dbReference type="NCBI Taxonomy" id="392030"/>
    <lineage>
        <taxon>Eukaryota</taxon>
        <taxon>Metazoa</taxon>
        <taxon>Spiralia</taxon>
        <taxon>Gnathifera</taxon>
        <taxon>Rotifera</taxon>
        <taxon>Eurotatoria</taxon>
        <taxon>Bdelloidea</taxon>
        <taxon>Philodinida</taxon>
        <taxon>Philodinidae</taxon>
        <taxon>Rotaria</taxon>
    </lineage>
</organism>
<dbReference type="GO" id="GO:0003677">
    <property type="term" value="F:DNA binding"/>
    <property type="evidence" value="ECO:0007669"/>
    <property type="project" value="InterPro"/>
</dbReference>
<dbReference type="SUPFAM" id="SSF57667">
    <property type="entry name" value="beta-beta-alpha zinc fingers"/>
    <property type="match status" value="1"/>
</dbReference>
<dbReference type="InterPro" id="IPR003656">
    <property type="entry name" value="Znf_BED"/>
</dbReference>
<evidence type="ECO:0000313" key="7">
    <source>
        <dbReference type="EMBL" id="CAF2018076.1"/>
    </source>
</evidence>
<evidence type="ECO:0000256" key="5">
    <source>
        <dbReference type="SAM" id="MobiDB-lite"/>
    </source>
</evidence>
<accession>A0A816MUW8</accession>
<evidence type="ECO:0000259" key="6">
    <source>
        <dbReference type="PROSITE" id="PS50808"/>
    </source>
</evidence>
<comment type="caution">
    <text evidence="7">The sequence shown here is derived from an EMBL/GenBank/DDBJ whole genome shotgun (WGS) entry which is preliminary data.</text>
</comment>
<feature type="region of interest" description="Disordered" evidence="5">
    <location>
        <begin position="65"/>
        <end position="88"/>
    </location>
</feature>
<evidence type="ECO:0000256" key="4">
    <source>
        <dbReference type="PROSITE-ProRule" id="PRU00027"/>
    </source>
</evidence>
<feature type="compositionally biased region" description="Basic residues" evidence="5">
    <location>
        <begin position="1"/>
        <end position="11"/>
    </location>
</feature>
<keyword evidence="3" id="KW-0862">Zinc</keyword>
<dbReference type="Proteomes" id="UP000663887">
    <property type="component" value="Unassembled WGS sequence"/>
</dbReference>
<feature type="compositionally biased region" description="Acidic residues" evidence="5">
    <location>
        <begin position="71"/>
        <end position="86"/>
    </location>
</feature>
<keyword evidence="2 4" id="KW-0863">Zinc-finger</keyword>
<evidence type="ECO:0000256" key="2">
    <source>
        <dbReference type="ARBA" id="ARBA00022771"/>
    </source>
</evidence>
<gene>
    <name evidence="8" type="ORF">UXM345_LOCUS11117</name>
    <name evidence="7" type="ORF">XDN619_LOCUS4133</name>
</gene>
<dbReference type="InterPro" id="IPR036236">
    <property type="entry name" value="Znf_C2H2_sf"/>
</dbReference>
<evidence type="ECO:0000256" key="3">
    <source>
        <dbReference type="ARBA" id="ARBA00022833"/>
    </source>
</evidence>
<dbReference type="PROSITE" id="PS50808">
    <property type="entry name" value="ZF_BED"/>
    <property type="match status" value="1"/>
</dbReference>
<dbReference type="EMBL" id="CAJNRG010000776">
    <property type="protein sequence ID" value="CAF2018076.1"/>
    <property type="molecule type" value="Genomic_DNA"/>
</dbReference>